<dbReference type="EMBL" id="JACASU010000037">
    <property type="protein sequence ID" value="NWJ99732.1"/>
    <property type="molecule type" value="Genomic_DNA"/>
</dbReference>
<gene>
    <name evidence="1" type="ORF">HX802_03630</name>
</gene>
<protein>
    <submittedName>
        <fullName evidence="1">ACT domain-containing protein</fullName>
    </submittedName>
</protein>
<evidence type="ECO:0000313" key="2">
    <source>
        <dbReference type="Proteomes" id="UP000586694"/>
    </source>
</evidence>
<proteinExistence type="predicted"/>
<reference evidence="1 2" key="1">
    <citation type="journal article" date="2019" name="Environ. Microbiol.">
        <title>Genomics insights into ecotype formation of ammonia-oxidizing archaea in the deep ocean.</title>
        <authorList>
            <person name="Wang Y."/>
            <person name="Huang J.M."/>
            <person name="Cui G.J."/>
            <person name="Nunoura T."/>
            <person name="Takaki Y."/>
            <person name="Li W.L."/>
            <person name="Li J."/>
            <person name="Gao Z.M."/>
            <person name="Takai K."/>
            <person name="Zhang A.Q."/>
            <person name="Stepanauskas R."/>
        </authorList>
    </citation>
    <scope>NUCLEOTIDE SEQUENCE [LARGE SCALE GENOMIC DNA]</scope>
    <source>
        <strain evidence="1 2">L19b</strain>
    </source>
</reference>
<comment type="caution">
    <text evidence="1">The sequence shown here is derived from an EMBL/GenBank/DDBJ whole genome shotgun (WGS) entry which is preliminary data.</text>
</comment>
<name>A0A7K4NES6_9ARCH</name>
<organism evidence="1 2">
    <name type="scientific">Marine Group I thaumarchaeote</name>
    <dbReference type="NCBI Taxonomy" id="2511932"/>
    <lineage>
        <taxon>Archaea</taxon>
        <taxon>Nitrososphaerota</taxon>
        <taxon>Marine Group I</taxon>
    </lineage>
</organism>
<accession>A0A7K4NES6</accession>
<sequence>MRTIGLSVPSVVREIITRNRSIHDCMAMDVINYTALAVKIQPEVEKQIGNPVQLNTIVVAIKRYADAFEKNEEVVDEPVLKDARLSMTDRIMGMQWTMKDLLDQDMAKMFAEAEKGFSNSEFFRLGDSFIVLADDTDVTRRIFQNFPKENLYSSGLAKIRIQVPEQNRADILSFVTGILHQNSIELVDALFSRNGIVLFLKEDQAPLAYEKLRSEIPRQ</sequence>
<evidence type="ECO:0000313" key="1">
    <source>
        <dbReference type="EMBL" id="NWJ99732.1"/>
    </source>
</evidence>
<dbReference type="AlphaFoldDB" id="A0A7K4NES6"/>
<dbReference type="Proteomes" id="UP000586694">
    <property type="component" value="Unassembled WGS sequence"/>
</dbReference>